<accession>A0A5B0N9V1</accession>
<evidence type="ECO:0000313" key="2">
    <source>
        <dbReference type="EMBL" id="KAA1084898.1"/>
    </source>
</evidence>
<proteinExistence type="predicted"/>
<feature type="region of interest" description="Disordered" evidence="1">
    <location>
        <begin position="1"/>
        <end position="32"/>
    </location>
</feature>
<dbReference type="EMBL" id="VSWC01000116">
    <property type="protein sequence ID" value="KAA1084898.1"/>
    <property type="molecule type" value="Genomic_DNA"/>
</dbReference>
<reference evidence="2 3" key="1">
    <citation type="submission" date="2019-05" db="EMBL/GenBank/DDBJ databases">
        <title>Emergence of the Ug99 lineage of the wheat stem rust pathogen through somatic hybridization.</title>
        <authorList>
            <person name="Li F."/>
            <person name="Upadhyaya N.M."/>
            <person name="Sperschneider J."/>
            <person name="Matny O."/>
            <person name="Nguyen-Phuc H."/>
            <person name="Mago R."/>
            <person name="Raley C."/>
            <person name="Miller M.E."/>
            <person name="Silverstein K.A.T."/>
            <person name="Henningsen E."/>
            <person name="Hirsch C.D."/>
            <person name="Visser B."/>
            <person name="Pretorius Z.A."/>
            <person name="Steffenson B.J."/>
            <person name="Schwessinger B."/>
            <person name="Dodds P.N."/>
            <person name="Figueroa M."/>
        </authorList>
    </citation>
    <scope>NUCLEOTIDE SEQUENCE [LARGE SCALE GENOMIC DNA]</scope>
    <source>
        <strain evidence="2">21-0</strain>
    </source>
</reference>
<comment type="caution">
    <text evidence="2">The sequence shown here is derived from an EMBL/GenBank/DDBJ whole genome shotgun (WGS) entry which is preliminary data.</text>
</comment>
<name>A0A5B0N9V1_PUCGR</name>
<evidence type="ECO:0000256" key="1">
    <source>
        <dbReference type="SAM" id="MobiDB-lite"/>
    </source>
</evidence>
<protein>
    <submittedName>
        <fullName evidence="2">Uncharacterized protein</fullName>
    </submittedName>
</protein>
<organism evidence="2 3">
    <name type="scientific">Puccinia graminis f. sp. tritici</name>
    <dbReference type="NCBI Taxonomy" id="56615"/>
    <lineage>
        <taxon>Eukaryota</taxon>
        <taxon>Fungi</taxon>
        <taxon>Dikarya</taxon>
        <taxon>Basidiomycota</taxon>
        <taxon>Pucciniomycotina</taxon>
        <taxon>Pucciniomycetes</taxon>
        <taxon>Pucciniales</taxon>
        <taxon>Pucciniaceae</taxon>
        <taxon>Puccinia</taxon>
    </lineage>
</organism>
<dbReference type="AlphaFoldDB" id="A0A5B0N9V1"/>
<sequence>MHYEALFGLPTGSDLPPSPPSSRKKRLLAKKRRGLRTETDCESIESGASYADCNKTDETLKTINTLISGGPGHPHASQEILKIMHDMLERSKNAEISFRPYIEVISLAIQALRVRGSRYFCTSRSVWRIRRSEA</sequence>
<evidence type="ECO:0000313" key="3">
    <source>
        <dbReference type="Proteomes" id="UP000324748"/>
    </source>
</evidence>
<keyword evidence="3" id="KW-1185">Reference proteome</keyword>
<dbReference type="Proteomes" id="UP000324748">
    <property type="component" value="Unassembled WGS sequence"/>
</dbReference>
<gene>
    <name evidence="2" type="ORF">PGT21_000596</name>
</gene>
<feature type="compositionally biased region" description="Basic residues" evidence="1">
    <location>
        <begin position="22"/>
        <end position="32"/>
    </location>
</feature>